<keyword evidence="1" id="KW-0472">Membrane</keyword>
<organism evidence="3 4">
    <name type="scientific">Gigaspora margarita</name>
    <dbReference type="NCBI Taxonomy" id="4874"/>
    <lineage>
        <taxon>Eukaryota</taxon>
        <taxon>Fungi</taxon>
        <taxon>Fungi incertae sedis</taxon>
        <taxon>Mucoromycota</taxon>
        <taxon>Glomeromycotina</taxon>
        <taxon>Glomeromycetes</taxon>
        <taxon>Diversisporales</taxon>
        <taxon>Gigasporaceae</taxon>
        <taxon>Gigaspora</taxon>
    </lineage>
</organism>
<protein>
    <recommendedName>
        <fullName evidence="2">Restriction endonuclease type IV Mrr domain-containing protein</fullName>
    </recommendedName>
</protein>
<keyword evidence="1" id="KW-1133">Transmembrane helix</keyword>
<dbReference type="OrthoDB" id="2429086at2759"/>
<dbReference type="Proteomes" id="UP000439903">
    <property type="component" value="Unassembled WGS sequence"/>
</dbReference>
<gene>
    <name evidence="3" type="ORF">F8M41_021419</name>
</gene>
<sequence>MNFYDNGEELRREPGDGGIDFVDDFREYTILTQFKNYDEPGSIGPKYIRELEDIMSRYNKLTTIGVIIAPTKLSFSKKSVRRAKSSKYILILTDQPNLFSDLNRVIDSQSPFEFRIRSSQNIHFICFHFYFIIMIILLIYILFQNL</sequence>
<evidence type="ECO:0000313" key="3">
    <source>
        <dbReference type="EMBL" id="KAF0493188.1"/>
    </source>
</evidence>
<reference evidence="3 4" key="1">
    <citation type="journal article" date="2019" name="Environ. Microbiol.">
        <title>At the nexus of three kingdoms: the genome of the mycorrhizal fungus Gigaspora margarita provides insights into plant, endobacterial and fungal interactions.</title>
        <authorList>
            <person name="Venice F."/>
            <person name="Ghignone S."/>
            <person name="Salvioli di Fossalunga A."/>
            <person name="Amselem J."/>
            <person name="Novero M."/>
            <person name="Xianan X."/>
            <person name="Sedzielewska Toro K."/>
            <person name="Morin E."/>
            <person name="Lipzen A."/>
            <person name="Grigoriev I.V."/>
            <person name="Henrissat B."/>
            <person name="Martin F.M."/>
            <person name="Bonfante P."/>
        </authorList>
    </citation>
    <scope>NUCLEOTIDE SEQUENCE [LARGE SCALE GENOMIC DNA]</scope>
    <source>
        <strain evidence="3 4">BEG34</strain>
    </source>
</reference>
<dbReference type="Gene3D" id="3.40.1350.10">
    <property type="match status" value="1"/>
</dbReference>
<feature type="transmembrane region" description="Helical" evidence="1">
    <location>
        <begin position="122"/>
        <end position="143"/>
    </location>
</feature>
<evidence type="ECO:0000256" key="1">
    <source>
        <dbReference type="SAM" id="Phobius"/>
    </source>
</evidence>
<feature type="domain" description="Restriction endonuclease type IV Mrr" evidence="2">
    <location>
        <begin position="12"/>
        <end position="98"/>
    </location>
</feature>
<keyword evidence="1" id="KW-0812">Transmembrane</keyword>
<dbReference type="GO" id="GO:0004519">
    <property type="term" value="F:endonuclease activity"/>
    <property type="evidence" value="ECO:0007669"/>
    <property type="project" value="InterPro"/>
</dbReference>
<dbReference type="GO" id="GO:0009307">
    <property type="term" value="P:DNA restriction-modification system"/>
    <property type="evidence" value="ECO:0007669"/>
    <property type="project" value="InterPro"/>
</dbReference>
<dbReference type="InterPro" id="IPR011856">
    <property type="entry name" value="tRNA_endonuc-like_dom_sf"/>
</dbReference>
<accession>A0A8H4AGT5</accession>
<evidence type="ECO:0000259" key="2">
    <source>
        <dbReference type="Pfam" id="PF04471"/>
    </source>
</evidence>
<comment type="caution">
    <text evidence="3">The sequence shown here is derived from an EMBL/GenBank/DDBJ whole genome shotgun (WGS) entry which is preliminary data.</text>
</comment>
<dbReference type="AlphaFoldDB" id="A0A8H4AGT5"/>
<evidence type="ECO:0000313" key="4">
    <source>
        <dbReference type="Proteomes" id="UP000439903"/>
    </source>
</evidence>
<dbReference type="GO" id="GO:0003677">
    <property type="term" value="F:DNA binding"/>
    <property type="evidence" value="ECO:0007669"/>
    <property type="project" value="InterPro"/>
</dbReference>
<dbReference type="Pfam" id="PF04471">
    <property type="entry name" value="Mrr_cat"/>
    <property type="match status" value="1"/>
</dbReference>
<keyword evidence="4" id="KW-1185">Reference proteome</keyword>
<name>A0A8H4AGT5_GIGMA</name>
<dbReference type="EMBL" id="WTPW01000628">
    <property type="protein sequence ID" value="KAF0493188.1"/>
    <property type="molecule type" value="Genomic_DNA"/>
</dbReference>
<dbReference type="InterPro" id="IPR007560">
    <property type="entry name" value="Restrct_endonuc_IV_Mrr"/>
</dbReference>
<proteinExistence type="predicted"/>